<dbReference type="GO" id="GO:0016740">
    <property type="term" value="F:transferase activity"/>
    <property type="evidence" value="ECO:0007669"/>
    <property type="project" value="UniProtKB-KW"/>
</dbReference>
<evidence type="ECO:0000256" key="4">
    <source>
        <dbReference type="ARBA" id="ARBA00022692"/>
    </source>
</evidence>
<dbReference type="Gene3D" id="3.40.720.10">
    <property type="entry name" value="Alkaline Phosphatase, subunit A"/>
    <property type="match status" value="1"/>
</dbReference>
<name>A0A1H8S1G7_9FIRM</name>
<dbReference type="Pfam" id="PF00884">
    <property type="entry name" value="Sulfatase"/>
    <property type="match status" value="1"/>
</dbReference>
<dbReference type="InterPro" id="IPR017850">
    <property type="entry name" value="Alkaline_phosphatase_core_sf"/>
</dbReference>
<comment type="pathway">
    <text evidence="2">Cell wall biogenesis; lipoteichoic acid biosynthesis.</text>
</comment>
<comment type="subcellular location">
    <subcellularLocation>
        <location evidence="1">Cell membrane</location>
        <topology evidence="1">Multi-pass membrane protein</topology>
    </subcellularLocation>
</comment>
<dbReference type="SUPFAM" id="SSF53649">
    <property type="entry name" value="Alkaline phosphatase-like"/>
    <property type="match status" value="1"/>
</dbReference>
<sequence length="656" mass="74646">MLRINRFYKGMQQDLKFFLFFWIVFTIFRLSFIIIMFPTETILDNLSGIWVSLYYGARLSLKSTGVLALSTFLFCTMAGLVITSEKYLHKIRVSMGYIYVFIITLLFLVRIPYYREFDSGFNQFIFNTFRDDTRALFYSSLHYVPLGIILLIPICFLLCKTLKRCLETKVLDFPKFSKPYYTVAFLIFLLLFSYTFWRFVRFGGGLTENSVRWTNAAKTNQLLLNEAILDDFQALSRAYDTHEVLAKARNLDLNPGKVAEFGRMLSGEVTESNDMYDYFRKSAQGAKLPKPRHIFLIVAESYSQWPLMPAYENLNIASGLKSIANKEEAVYLTSFLSNGNFTIGAVNGVVTGLSEVKVYPNYQKKSLTEAYPTALAAQMKNLGYKTNFWYGGYGSWQNVEKFTLAQGFEDFFSCGDLISPNGNTWGIDDGVFLRYVSAKMTDDQPSFNVILTVSNHPPYSIDLEKAGFFNTTTYNNFPAAVKQDAEMVKMLGHFWYSDKVITEFIETVKAQYPDSLFIITGDHVGGNIRYISNPTLFERYSIPLIIYGKGVNKGILPANTSGAQINIGPTLIELIAPKGFIYYSLGESLTKGRTLGVNLDTWMYGNYIGMHGDSNYEKSPLSTEDNSKPDLGEIKKMTDAMRGLSWWQVMKGNKIN</sequence>
<proteinExistence type="predicted"/>
<evidence type="ECO:0000256" key="2">
    <source>
        <dbReference type="ARBA" id="ARBA00004936"/>
    </source>
</evidence>
<gene>
    <name evidence="9" type="ORF">SAMN04490178_104145</name>
</gene>
<dbReference type="CDD" id="cd16015">
    <property type="entry name" value="LTA_synthase"/>
    <property type="match status" value="1"/>
</dbReference>
<keyword evidence="3" id="KW-1003">Cell membrane</keyword>
<dbReference type="OrthoDB" id="9777768at2"/>
<dbReference type="PANTHER" id="PTHR47371">
    <property type="entry name" value="LIPOTEICHOIC ACID SYNTHASE"/>
    <property type="match status" value="1"/>
</dbReference>
<keyword evidence="5 7" id="KW-1133">Transmembrane helix</keyword>
<dbReference type="GO" id="GO:0005886">
    <property type="term" value="C:plasma membrane"/>
    <property type="evidence" value="ECO:0007669"/>
    <property type="project" value="UniProtKB-SubCell"/>
</dbReference>
<evidence type="ECO:0000313" key="10">
    <source>
        <dbReference type="Proteomes" id="UP000198847"/>
    </source>
</evidence>
<accession>A0A1H8S1G7</accession>
<keyword evidence="10" id="KW-1185">Reference proteome</keyword>
<keyword evidence="6 7" id="KW-0472">Membrane</keyword>
<evidence type="ECO:0000313" key="9">
    <source>
        <dbReference type="EMBL" id="SEO72023.1"/>
    </source>
</evidence>
<dbReference type="AlphaFoldDB" id="A0A1H8S1G7"/>
<feature type="transmembrane region" description="Helical" evidence="7">
    <location>
        <begin position="59"/>
        <end position="83"/>
    </location>
</feature>
<dbReference type="Proteomes" id="UP000198847">
    <property type="component" value="Unassembled WGS sequence"/>
</dbReference>
<feature type="transmembrane region" description="Helical" evidence="7">
    <location>
        <begin position="135"/>
        <end position="159"/>
    </location>
</feature>
<dbReference type="RefSeq" id="WP_091744504.1">
    <property type="nucleotide sequence ID" value="NZ_FODY01000004.1"/>
</dbReference>
<dbReference type="PANTHER" id="PTHR47371:SF3">
    <property type="entry name" value="PHOSPHOGLYCEROL TRANSFERASE I"/>
    <property type="match status" value="1"/>
</dbReference>
<evidence type="ECO:0000256" key="7">
    <source>
        <dbReference type="SAM" id="Phobius"/>
    </source>
</evidence>
<keyword evidence="4 7" id="KW-0812">Transmembrane</keyword>
<organism evidence="9 10">
    <name type="scientific">Propionispora vibrioides</name>
    <dbReference type="NCBI Taxonomy" id="112903"/>
    <lineage>
        <taxon>Bacteria</taxon>
        <taxon>Bacillati</taxon>
        <taxon>Bacillota</taxon>
        <taxon>Negativicutes</taxon>
        <taxon>Selenomonadales</taxon>
        <taxon>Sporomusaceae</taxon>
        <taxon>Propionispora</taxon>
    </lineage>
</organism>
<dbReference type="STRING" id="112903.SAMN04490178_104145"/>
<evidence type="ECO:0000256" key="6">
    <source>
        <dbReference type="ARBA" id="ARBA00023136"/>
    </source>
</evidence>
<keyword evidence="9" id="KW-0808">Transferase</keyword>
<feature type="transmembrane region" description="Helical" evidence="7">
    <location>
        <begin position="20"/>
        <end position="39"/>
    </location>
</feature>
<dbReference type="InterPro" id="IPR050448">
    <property type="entry name" value="OpgB/LTA_synthase_biosynth"/>
</dbReference>
<evidence type="ECO:0000256" key="1">
    <source>
        <dbReference type="ARBA" id="ARBA00004651"/>
    </source>
</evidence>
<protein>
    <submittedName>
        <fullName evidence="9">Phosphoglycerol transferase MdoB</fullName>
    </submittedName>
</protein>
<feature type="domain" description="Sulfatase N-terminal" evidence="8">
    <location>
        <begin position="293"/>
        <end position="574"/>
    </location>
</feature>
<reference evidence="9 10" key="1">
    <citation type="submission" date="2016-10" db="EMBL/GenBank/DDBJ databases">
        <authorList>
            <person name="de Groot N.N."/>
        </authorList>
    </citation>
    <scope>NUCLEOTIDE SEQUENCE [LARGE SCALE GENOMIC DNA]</scope>
    <source>
        <strain evidence="9 10">DSM 13305</strain>
    </source>
</reference>
<feature type="transmembrane region" description="Helical" evidence="7">
    <location>
        <begin position="95"/>
        <end position="115"/>
    </location>
</feature>
<evidence type="ECO:0000256" key="5">
    <source>
        <dbReference type="ARBA" id="ARBA00022989"/>
    </source>
</evidence>
<feature type="transmembrane region" description="Helical" evidence="7">
    <location>
        <begin position="180"/>
        <end position="200"/>
    </location>
</feature>
<evidence type="ECO:0000256" key="3">
    <source>
        <dbReference type="ARBA" id="ARBA00022475"/>
    </source>
</evidence>
<evidence type="ECO:0000259" key="8">
    <source>
        <dbReference type="Pfam" id="PF00884"/>
    </source>
</evidence>
<dbReference type="EMBL" id="FODY01000004">
    <property type="protein sequence ID" value="SEO72023.1"/>
    <property type="molecule type" value="Genomic_DNA"/>
</dbReference>
<dbReference type="InterPro" id="IPR000917">
    <property type="entry name" value="Sulfatase_N"/>
</dbReference>